<dbReference type="SUPFAM" id="SSF81624">
    <property type="entry name" value="N-terminal domain of MutM-like DNA repair proteins"/>
    <property type="match status" value="1"/>
</dbReference>
<comment type="similarity">
    <text evidence="2 15">Belongs to the FPG family.</text>
</comment>
<dbReference type="GO" id="GO:0140078">
    <property type="term" value="F:class I DNA-(apurinic or apyrimidinic site) endonuclease activity"/>
    <property type="evidence" value="ECO:0007669"/>
    <property type="project" value="UniProtKB-EC"/>
</dbReference>
<dbReference type="InterPro" id="IPR020629">
    <property type="entry name" value="FPG_Glyclase"/>
</dbReference>
<feature type="active site" description="Schiff-base intermediate with DNA" evidence="15">
    <location>
        <position position="2"/>
    </location>
</feature>
<dbReference type="GO" id="GO:0006284">
    <property type="term" value="P:base-excision repair"/>
    <property type="evidence" value="ECO:0007669"/>
    <property type="project" value="InterPro"/>
</dbReference>
<feature type="active site" description="Proton donor; for delta-elimination activity" evidence="15">
    <location>
        <position position="263"/>
    </location>
</feature>
<keyword evidence="7 15" id="KW-0378">Hydrolase</keyword>
<keyword evidence="5 15" id="KW-0227">DNA damage</keyword>
<dbReference type="EC" id="3.2.2.23" evidence="15"/>
<keyword evidence="11 15" id="KW-0456">Lyase</keyword>
<organism evidence="18 19">
    <name type="scientific">Caedimonas varicaedens</name>
    <dbReference type="NCBI Taxonomy" id="1629334"/>
    <lineage>
        <taxon>Bacteria</taxon>
        <taxon>Pseudomonadati</taxon>
        <taxon>Pseudomonadota</taxon>
        <taxon>Alphaproteobacteria</taxon>
        <taxon>Holosporales</taxon>
        <taxon>Caedimonadaceae</taxon>
        <taxon>Caedimonas</taxon>
    </lineage>
</organism>
<evidence type="ECO:0000256" key="9">
    <source>
        <dbReference type="ARBA" id="ARBA00023125"/>
    </source>
</evidence>
<gene>
    <name evidence="15 18" type="primary">mutM</name>
    <name evidence="15" type="synonym">fpg</name>
    <name evidence="18" type="ORF">Cva_00358</name>
</gene>
<protein>
    <recommendedName>
        <fullName evidence="15">Formamidopyrimidine-DNA glycosylase</fullName>
        <shortName evidence="15">Fapy-DNA glycosylase</shortName>
        <ecNumber evidence="15">3.2.2.23</ecNumber>
    </recommendedName>
    <alternativeName>
        <fullName evidence="15">DNA-(apurinic or apyrimidinic site) lyase MutM</fullName>
        <shortName evidence="15">AP lyase MutM</shortName>
        <ecNumber evidence="15">4.2.99.18</ecNumber>
    </alternativeName>
</protein>
<comment type="catalytic activity">
    <reaction evidence="1 15">
        <text>Hydrolysis of DNA containing ring-opened 7-methylguanine residues, releasing 2,6-diamino-4-hydroxy-5-(N-methyl)formamidopyrimidine.</text>
        <dbReference type="EC" id="3.2.2.23"/>
    </reaction>
</comment>
<dbReference type="Pfam" id="PF06831">
    <property type="entry name" value="H2TH"/>
    <property type="match status" value="1"/>
</dbReference>
<dbReference type="InterPro" id="IPR012319">
    <property type="entry name" value="FPG_cat"/>
</dbReference>
<feature type="domain" description="FPG-type" evidence="16">
    <location>
        <begin position="238"/>
        <end position="273"/>
    </location>
</feature>
<dbReference type="InterPro" id="IPR015886">
    <property type="entry name" value="H2TH_FPG"/>
</dbReference>
<evidence type="ECO:0000256" key="2">
    <source>
        <dbReference type="ARBA" id="ARBA00009409"/>
    </source>
</evidence>
<dbReference type="FunFam" id="1.10.8.50:FF:000003">
    <property type="entry name" value="Formamidopyrimidine-DNA glycosylase"/>
    <property type="match status" value="1"/>
</dbReference>
<comment type="cofactor">
    <cofactor evidence="15">
        <name>Zn(2+)</name>
        <dbReference type="ChEBI" id="CHEBI:29105"/>
    </cofactor>
    <text evidence="15">Binds 1 zinc ion per subunit.</text>
</comment>
<dbReference type="GO" id="GO:0034039">
    <property type="term" value="F:8-oxo-7,8-dihydroguanine DNA N-glycosylase activity"/>
    <property type="evidence" value="ECO:0007669"/>
    <property type="project" value="TreeGrafter"/>
</dbReference>
<reference evidence="18 19" key="1">
    <citation type="submission" date="2015-03" db="EMBL/GenBank/DDBJ databases">
        <title>Caedibacter varicaedens, whole genome shotgun sequence.</title>
        <authorList>
            <person name="Suzuki H."/>
            <person name="Dapper A.L."/>
            <person name="Gibson A.K."/>
            <person name="Jackson C."/>
            <person name="Lee H."/>
            <person name="Pejaver V.R."/>
            <person name="Doak T."/>
            <person name="Lynch M."/>
        </authorList>
    </citation>
    <scope>NUCLEOTIDE SEQUENCE [LARGE SCALE GENOMIC DNA]</scope>
</reference>
<evidence type="ECO:0000256" key="5">
    <source>
        <dbReference type="ARBA" id="ARBA00022763"/>
    </source>
</evidence>
<dbReference type="CDD" id="cd08966">
    <property type="entry name" value="EcFpg-like_N"/>
    <property type="match status" value="1"/>
</dbReference>
<evidence type="ECO:0000256" key="6">
    <source>
        <dbReference type="ARBA" id="ARBA00022771"/>
    </source>
</evidence>
<sequence length="273" mass="30892">MPELPEVEIVCREMRQALLTQTIQKVEVRERRLRFLIPPAFEKNLEHLTISSLQRRAKYILVGFQGTSDTLVIHLGMSGRISLLSSAESTLCHKHEHVIFTFTSGKEMRFFDPRRFGSMVLMTTPTSLFHKIGPEPLSEDFSVITLKDSLLNKKSSIKSALLNQHIIAGLGNIYVSEALHKAQIHPERLAKDLNLYECDALVSAIKKILQRAIAAGGSTLRDHQRTNGEAGSFQKQFAVYNQEGKNCPNCQESVIERILQANRSTYFCKKCQH</sequence>
<evidence type="ECO:0000256" key="14">
    <source>
        <dbReference type="ARBA" id="ARBA00044632"/>
    </source>
</evidence>
<dbReference type="InterPro" id="IPR010979">
    <property type="entry name" value="Ribosomal_uS13-like_H2TH"/>
</dbReference>
<comment type="catalytic activity">
    <reaction evidence="14 15">
        <text>2'-deoxyribonucleotide-(2'-deoxyribose 5'-phosphate)-2'-deoxyribonucleotide-DNA = a 3'-end 2'-deoxyribonucleotide-(2,3-dehydro-2,3-deoxyribose 5'-phosphate)-DNA + a 5'-end 5'-phospho-2'-deoxyribonucleoside-DNA + H(+)</text>
        <dbReference type="Rhea" id="RHEA:66592"/>
        <dbReference type="Rhea" id="RHEA-COMP:13180"/>
        <dbReference type="Rhea" id="RHEA-COMP:16897"/>
        <dbReference type="Rhea" id="RHEA-COMP:17067"/>
        <dbReference type="ChEBI" id="CHEBI:15378"/>
        <dbReference type="ChEBI" id="CHEBI:136412"/>
        <dbReference type="ChEBI" id="CHEBI:157695"/>
        <dbReference type="ChEBI" id="CHEBI:167181"/>
        <dbReference type="EC" id="4.2.99.18"/>
    </reaction>
</comment>
<dbReference type="GO" id="GO:0008270">
    <property type="term" value="F:zinc ion binding"/>
    <property type="evidence" value="ECO:0007669"/>
    <property type="project" value="UniProtKB-UniRule"/>
</dbReference>
<dbReference type="NCBIfam" id="NF002211">
    <property type="entry name" value="PRK01103.1"/>
    <property type="match status" value="1"/>
</dbReference>
<evidence type="ECO:0000259" key="17">
    <source>
        <dbReference type="PROSITE" id="PS51068"/>
    </source>
</evidence>
<evidence type="ECO:0000313" key="18">
    <source>
        <dbReference type="EMBL" id="GAO97720.1"/>
    </source>
</evidence>
<evidence type="ECO:0000256" key="13">
    <source>
        <dbReference type="ARBA" id="ARBA00023295"/>
    </source>
</evidence>
<keyword evidence="19" id="KW-1185">Reference proteome</keyword>
<dbReference type="HAMAP" id="MF_00103">
    <property type="entry name" value="Fapy_DNA_glycosyl"/>
    <property type="match status" value="1"/>
</dbReference>
<dbReference type="Pfam" id="PF01149">
    <property type="entry name" value="Fapy_DNA_glyco"/>
    <property type="match status" value="1"/>
</dbReference>
<comment type="caution">
    <text evidence="18">The sequence shown here is derived from an EMBL/GenBank/DDBJ whole genome shotgun (WGS) entry which is preliminary data.</text>
</comment>
<keyword evidence="10 15" id="KW-0234">DNA repair</keyword>
<dbReference type="OrthoDB" id="9800855at2"/>
<comment type="function">
    <text evidence="15">Involved in base excision repair of DNA damaged by oxidation or by mutagenic agents. Acts as DNA glycosylase that recognizes and removes damaged bases. Has a preference for oxidized purines, such as 7,8-dihydro-8-oxoguanine (8-oxoG). Has AP (apurinic/apyrimidinic) lyase activity and introduces nicks in the DNA strand. Cleaves the DNA backbone by beta-delta elimination to generate a single-strand break at the site of the removed base with both 3'- and 5'-phosphates.</text>
</comment>
<proteinExistence type="inferred from homology"/>
<keyword evidence="12 15" id="KW-0511">Multifunctional enzyme</keyword>
<dbReference type="PROSITE" id="PS51068">
    <property type="entry name" value="FPG_CAT"/>
    <property type="match status" value="1"/>
</dbReference>
<evidence type="ECO:0000313" key="19">
    <source>
        <dbReference type="Proteomes" id="UP000036771"/>
    </source>
</evidence>
<dbReference type="InterPro" id="IPR000214">
    <property type="entry name" value="Znf_DNA_glyclase/AP_lyase"/>
</dbReference>
<evidence type="ECO:0000256" key="7">
    <source>
        <dbReference type="ARBA" id="ARBA00022801"/>
    </source>
</evidence>
<dbReference type="Gene3D" id="1.10.8.50">
    <property type="match status" value="1"/>
</dbReference>
<feature type="domain" description="Formamidopyrimidine-DNA glycosylase catalytic" evidence="17">
    <location>
        <begin position="2"/>
        <end position="117"/>
    </location>
</feature>
<dbReference type="GO" id="GO:0003684">
    <property type="term" value="F:damaged DNA binding"/>
    <property type="evidence" value="ECO:0007669"/>
    <property type="project" value="InterPro"/>
</dbReference>
<feature type="binding site" evidence="15">
    <location>
        <position position="153"/>
    </location>
    <ligand>
        <name>DNA</name>
        <dbReference type="ChEBI" id="CHEBI:16991"/>
    </ligand>
</feature>
<evidence type="ECO:0000259" key="16">
    <source>
        <dbReference type="PROSITE" id="PS51066"/>
    </source>
</evidence>
<dbReference type="STRING" id="1629334.Cva_00358"/>
<dbReference type="SUPFAM" id="SSF57716">
    <property type="entry name" value="Glucocorticoid receptor-like (DNA-binding domain)"/>
    <property type="match status" value="1"/>
</dbReference>
<evidence type="ECO:0000256" key="3">
    <source>
        <dbReference type="ARBA" id="ARBA00011245"/>
    </source>
</evidence>
<evidence type="ECO:0000256" key="10">
    <source>
        <dbReference type="ARBA" id="ARBA00023204"/>
    </source>
</evidence>
<dbReference type="Gene3D" id="3.20.190.10">
    <property type="entry name" value="MutM-like, N-terminal"/>
    <property type="match status" value="1"/>
</dbReference>
<dbReference type="NCBIfam" id="TIGR00577">
    <property type="entry name" value="fpg"/>
    <property type="match status" value="1"/>
</dbReference>
<dbReference type="EMBL" id="BBVC01000015">
    <property type="protein sequence ID" value="GAO97720.1"/>
    <property type="molecule type" value="Genomic_DNA"/>
</dbReference>
<evidence type="ECO:0000256" key="4">
    <source>
        <dbReference type="ARBA" id="ARBA00022723"/>
    </source>
</evidence>
<dbReference type="AlphaFoldDB" id="A0A0K8MB21"/>
<evidence type="ECO:0000256" key="11">
    <source>
        <dbReference type="ARBA" id="ARBA00023239"/>
    </source>
</evidence>
<evidence type="ECO:0000256" key="12">
    <source>
        <dbReference type="ARBA" id="ARBA00023268"/>
    </source>
</evidence>
<dbReference type="Proteomes" id="UP000036771">
    <property type="component" value="Unassembled WGS sequence"/>
</dbReference>
<dbReference type="SUPFAM" id="SSF46946">
    <property type="entry name" value="S13-like H2TH domain"/>
    <property type="match status" value="1"/>
</dbReference>
<evidence type="ECO:0000256" key="1">
    <source>
        <dbReference type="ARBA" id="ARBA00001668"/>
    </source>
</evidence>
<keyword evidence="13 15" id="KW-0326">Glycosidase</keyword>
<dbReference type="EC" id="4.2.99.18" evidence="15"/>
<dbReference type="SMART" id="SM00898">
    <property type="entry name" value="Fapy_DNA_glyco"/>
    <property type="match status" value="1"/>
</dbReference>
<keyword evidence="8 15" id="KW-0862">Zinc</keyword>
<keyword evidence="4 15" id="KW-0479">Metal-binding</keyword>
<accession>A0A0K8MB21</accession>
<dbReference type="SMART" id="SM01232">
    <property type="entry name" value="H2TH"/>
    <property type="match status" value="1"/>
</dbReference>
<feature type="binding site" evidence="15">
    <location>
        <position position="114"/>
    </location>
    <ligand>
        <name>DNA</name>
        <dbReference type="ChEBI" id="CHEBI:16991"/>
    </ligand>
</feature>
<keyword evidence="9 15" id="KW-0238">DNA-binding</keyword>
<keyword evidence="6 15" id="KW-0863">Zinc-finger</keyword>
<dbReference type="PANTHER" id="PTHR22993:SF9">
    <property type="entry name" value="FORMAMIDOPYRIMIDINE-DNA GLYCOSYLASE"/>
    <property type="match status" value="1"/>
</dbReference>
<feature type="active site" description="Proton donor; for beta-elimination activity" evidence="15">
    <location>
        <position position="58"/>
    </location>
</feature>
<evidence type="ECO:0000256" key="8">
    <source>
        <dbReference type="ARBA" id="ARBA00022833"/>
    </source>
</evidence>
<name>A0A0K8MB21_9PROT</name>
<comment type="subunit">
    <text evidence="3 15">Monomer.</text>
</comment>
<feature type="binding site" evidence="15">
    <location>
        <position position="95"/>
    </location>
    <ligand>
        <name>DNA</name>
        <dbReference type="ChEBI" id="CHEBI:16991"/>
    </ligand>
</feature>
<dbReference type="PROSITE" id="PS51066">
    <property type="entry name" value="ZF_FPG_2"/>
    <property type="match status" value="1"/>
</dbReference>
<dbReference type="PANTHER" id="PTHR22993">
    <property type="entry name" value="FORMAMIDOPYRIMIDINE-DNA GLYCOSYLASE"/>
    <property type="match status" value="1"/>
</dbReference>
<evidence type="ECO:0000256" key="15">
    <source>
        <dbReference type="HAMAP-Rule" id="MF_00103"/>
    </source>
</evidence>
<dbReference type="InterPro" id="IPR035937">
    <property type="entry name" value="FPG_N"/>
</dbReference>
<feature type="active site" description="Proton donor" evidence="15">
    <location>
        <position position="3"/>
    </location>
</feature>